<dbReference type="Proteomes" id="UP000789390">
    <property type="component" value="Unassembled WGS sequence"/>
</dbReference>
<feature type="compositionally biased region" description="Polar residues" evidence="9">
    <location>
        <begin position="20"/>
        <end position="29"/>
    </location>
</feature>
<name>A0A8J2RD90_9CRUS</name>
<dbReference type="PANTHER" id="PTHR46481">
    <property type="entry name" value="ZINC FINGER BED DOMAIN-CONTAINING PROTEIN 4"/>
    <property type="match status" value="1"/>
</dbReference>
<dbReference type="SUPFAM" id="SSF53098">
    <property type="entry name" value="Ribonuclease H-like"/>
    <property type="match status" value="1"/>
</dbReference>
<keyword evidence="2" id="KW-0479">Metal-binding</keyword>
<keyword evidence="7" id="KW-0539">Nucleus</keyword>
<comment type="subcellular location">
    <subcellularLocation>
        <location evidence="1">Nucleus</location>
    </subcellularLocation>
</comment>
<gene>
    <name evidence="11" type="ORF">DGAL_LOCUS2822</name>
</gene>
<dbReference type="InterPro" id="IPR052035">
    <property type="entry name" value="ZnF_BED_domain_contain"/>
</dbReference>
<dbReference type="InterPro" id="IPR012337">
    <property type="entry name" value="RNaseH-like_sf"/>
</dbReference>
<comment type="caution">
    <text evidence="11">The sequence shown here is derived from an EMBL/GenBank/DDBJ whole genome shotgun (WGS) entry which is preliminary data.</text>
</comment>
<protein>
    <recommendedName>
        <fullName evidence="10">BED-type domain-containing protein</fullName>
    </recommendedName>
</protein>
<evidence type="ECO:0000256" key="6">
    <source>
        <dbReference type="ARBA" id="ARBA00023163"/>
    </source>
</evidence>
<accession>A0A8J2RD90</accession>
<dbReference type="OrthoDB" id="1607513at2759"/>
<evidence type="ECO:0000259" key="10">
    <source>
        <dbReference type="PROSITE" id="PS50808"/>
    </source>
</evidence>
<evidence type="ECO:0000256" key="3">
    <source>
        <dbReference type="ARBA" id="ARBA00022771"/>
    </source>
</evidence>
<keyword evidence="5" id="KW-0805">Transcription regulation</keyword>
<reference evidence="11" key="1">
    <citation type="submission" date="2021-11" db="EMBL/GenBank/DDBJ databases">
        <authorList>
            <person name="Schell T."/>
        </authorList>
    </citation>
    <scope>NUCLEOTIDE SEQUENCE</scope>
    <source>
        <strain evidence="11">M5</strain>
    </source>
</reference>
<evidence type="ECO:0000256" key="4">
    <source>
        <dbReference type="ARBA" id="ARBA00022833"/>
    </source>
</evidence>
<evidence type="ECO:0000256" key="2">
    <source>
        <dbReference type="ARBA" id="ARBA00022723"/>
    </source>
</evidence>
<dbReference type="GO" id="GO:0009791">
    <property type="term" value="P:post-embryonic development"/>
    <property type="evidence" value="ECO:0007669"/>
    <property type="project" value="UniProtKB-ARBA"/>
</dbReference>
<evidence type="ECO:0000256" key="9">
    <source>
        <dbReference type="SAM" id="MobiDB-lite"/>
    </source>
</evidence>
<evidence type="ECO:0000256" key="5">
    <source>
        <dbReference type="ARBA" id="ARBA00023015"/>
    </source>
</evidence>
<feature type="region of interest" description="Disordered" evidence="9">
    <location>
        <begin position="93"/>
        <end position="119"/>
    </location>
</feature>
<dbReference type="GO" id="GO:0003677">
    <property type="term" value="F:DNA binding"/>
    <property type="evidence" value="ECO:0007669"/>
    <property type="project" value="InterPro"/>
</dbReference>
<keyword evidence="4" id="KW-0862">Zinc</keyword>
<dbReference type="AlphaFoldDB" id="A0A8J2RD90"/>
<dbReference type="InterPro" id="IPR036236">
    <property type="entry name" value="Znf_C2H2_sf"/>
</dbReference>
<feature type="compositionally biased region" description="Polar residues" evidence="9">
    <location>
        <begin position="96"/>
        <end position="114"/>
    </location>
</feature>
<evidence type="ECO:0000256" key="8">
    <source>
        <dbReference type="PROSITE-ProRule" id="PRU00027"/>
    </source>
</evidence>
<feature type="region of interest" description="Disordered" evidence="9">
    <location>
        <begin position="1"/>
        <end position="47"/>
    </location>
</feature>
<keyword evidence="6" id="KW-0804">Transcription</keyword>
<keyword evidence="12" id="KW-1185">Reference proteome</keyword>
<organism evidence="11 12">
    <name type="scientific">Daphnia galeata</name>
    <dbReference type="NCBI Taxonomy" id="27404"/>
    <lineage>
        <taxon>Eukaryota</taxon>
        <taxon>Metazoa</taxon>
        <taxon>Ecdysozoa</taxon>
        <taxon>Arthropoda</taxon>
        <taxon>Crustacea</taxon>
        <taxon>Branchiopoda</taxon>
        <taxon>Diplostraca</taxon>
        <taxon>Cladocera</taxon>
        <taxon>Anomopoda</taxon>
        <taxon>Daphniidae</taxon>
        <taxon>Daphnia</taxon>
    </lineage>
</organism>
<dbReference type="SUPFAM" id="SSF140996">
    <property type="entry name" value="Hermes dimerisation domain"/>
    <property type="match status" value="1"/>
</dbReference>
<dbReference type="PROSITE" id="PS50808">
    <property type="entry name" value="ZF_BED"/>
    <property type="match status" value="1"/>
</dbReference>
<feature type="domain" description="BED-type" evidence="10">
    <location>
        <begin position="45"/>
        <end position="95"/>
    </location>
</feature>
<dbReference type="Pfam" id="PF02892">
    <property type="entry name" value="zf-BED"/>
    <property type="match status" value="1"/>
</dbReference>
<dbReference type="PANTHER" id="PTHR46481:SF10">
    <property type="entry name" value="ZINC FINGER BED DOMAIN-CONTAINING PROTEIN 39"/>
    <property type="match status" value="1"/>
</dbReference>
<dbReference type="EMBL" id="CAKKLH010000039">
    <property type="protein sequence ID" value="CAH0100562.1"/>
    <property type="molecule type" value="Genomic_DNA"/>
</dbReference>
<evidence type="ECO:0000313" key="12">
    <source>
        <dbReference type="Proteomes" id="UP000789390"/>
    </source>
</evidence>
<keyword evidence="3 8" id="KW-0863">Zinc-finger</keyword>
<dbReference type="InterPro" id="IPR003656">
    <property type="entry name" value="Znf_BED"/>
</dbReference>
<sequence>MMPSAQENEDTEIDSAHGGCTSSEEQPSSNEDDAIERPKTPSGRQSKSRIWKYMSLIDIRRLKCNICDKSFKFNNSTTSHMTHLLRKHPTVVDFSSPEQSEKSAGSSEAQNNSISKKRKKDITKALTKIITVDMRPPHMMKGTGFRSAMKVIEPNYVVPHPTTFTRTYVPEAYQELKKIVLEKLKDAIHLNLSTDLWTDNFRKIAYITIVAHFITSKWKCRRYALSTRAFLDDHTGENIRRDLQHAVDEFKLKDIDATPTLVCDQGSNVLLAGRLMRWFQINCAAHVFNLAIASDGFKRIPTIMRLLKKCQDIALFLQFKSAQVSSAQEEIRQLLENMPVEFTDHCYFEEDVSIPSSTIKKDNVTRWNSKCTMIESILKNRQVIRRLLVEFHKIDLLLSDGEIYFLKCLLKFLLPFKTCTDLLQGDHYPTISLVLPMLERLSLSEEDPVDVNSEEEGRMAEDIDSLMSDFAMFKENVRKSIETRFERSENPVYKIASALDPRWKGTRHFITSEQEFITAINNFEKALKERMVLGRPSSSANHRDFPIIPQPIQPSIPFILCPSQSKKRRVFCSKTLGGLLCQDLFPLKMML</sequence>
<dbReference type="GO" id="GO:0005634">
    <property type="term" value="C:nucleus"/>
    <property type="evidence" value="ECO:0007669"/>
    <property type="project" value="UniProtKB-SubCell"/>
</dbReference>
<evidence type="ECO:0000313" key="11">
    <source>
        <dbReference type="EMBL" id="CAH0100562.1"/>
    </source>
</evidence>
<evidence type="ECO:0000256" key="1">
    <source>
        <dbReference type="ARBA" id="ARBA00004123"/>
    </source>
</evidence>
<dbReference type="SUPFAM" id="SSF57667">
    <property type="entry name" value="beta-beta-alpha zinc fingers"/>
    <property type="match status" value="1"/>
</dbReference>
<dbReference type="GO" id="GO:0008270">
    <property type="term" value="F:zinc ion binding"/>
    <property type="evidence" value="ECO:0007669"/>
    <property type="project" value="UniProtKB-KW"/>
</dbReference>
<evidence type="ECO:0000256" key="7">
    <source>
        <dbReference type="ARBA" id="ARBA00023242"/>
    </source>
</evidence>
<proteinExistence type="predicted"/>
<dbReference type="SMART" id="SM00614">
    <property type="entry name" value="ZnF_BED"/>
    <property type="match status" value="1"/>
</dbReference>